<sequence length="220" mass="24843">MGTDRETEKQEIPVLVESRTYLKSHNQRRQARPLPEDVDQHVQKGIEYHELGELEKATHHFRLSADKGSPAGMLLYGISLRHGWGCRANEVTAFQYLQKVAEHSVEELMHPEDAEKKSNHCAMASKAELVMAIYELGVSFQQGWGVRKNKAAAFYFFKMAAELGDADAQNETAYCYHHGLGVKKDLYQAAKLYRLAAAQGRGLMGNSWISKSKYSELPQN</sequence>
<feature type="compositionally biased region" description="Basic and acidic residues" evidence="1">
    <location>
        <begin position="1"/>
        <end position="11"/>
    </location>
</feature>
<dbReference type="EMBL" id="JABAYA010000191">
    <property type="protein sequence ID" value="KAF7722511.1"/>
    <property type="molecule type" value="Genomic_DNA"/>
</dbReference>
<protein>
    <recommendedName>
        <fullName evidence="4">HCP-like protein</fullName>
    </recommendedName>
</protein>
<dbReference type="PANTHER" id="PTHR43628:SF1">
    <property type="entry name" value="CHITIN SYNTHASE REGULATORY FACTOR 2-RELATED"/>
    <property type="match status" value="1"/>
</dbReference>
<dbReference type="InterPro" id="IPR011990">
    <property type="entry name" value="TPR-like_helical_dom_sf"/>
</dbReference>
<dbReference type="SMART" id="SM00671">
    <property type="entry name" value="SEL1"/>
    <property type="match status" value="3"/>
</dbReference>
<proteinExistence type="predicted"/>
<comment type="caution">
    <text evidence="2">The sequence shown here is derived from an EMBL/GenBank/DDBJ whole genome shotgun (WGS) entry which is preliminary data.</text>
</comment>
<dbReference type="InterPro" id="IPR006597">
    <property type="entry name" value="Sel1-like"/>
</dbReference>
<evidence type="ECO:0000313" key="2">
    <source>
        <dbReference type="EMBL" id="KAF7722511.1"/>
    </source>
</evidence>
<dbReference type="GO" id="GO:0032153">
    <property type="term" value="C:cell division site"/>
    <property type="evidence" value="ECO:0007669"/>
    <property type="project" value="TreeGrafter"/>
</dbReference>
<dbReference type="PANTHER" id="PTHR43628">
    <property type="entry name" value="ACTIVATOR OF C KINASE PROTEIN 1-RELATED"/>
    <property type="match status" value="1"/>
</dbReference>
<dbReference type="Gene3D" id="1.25.40.10">
    <property type="entry name" value="Tetratricopeptide repeat domain"/>
    <property type="match status" value="1"/>
</dbReference>
<keyword evidence="3" id="KW-1185">Reference proteome</keyword>
<feature type="region of interest" description="Disordered" evidence="1">
    <location>
        <begin position="1"/>
        <end position="40"/>
    </location>
</feature>
<gene>
    <name evidence="2" type="ORF">EC973_003073</name>
</gene>
<dbReference type="SUPFAM" id="SSF81901">
    <property type="entry name" value="HCP-like"/>
    <property type="match status" value="1"/>
</dbReference>
<organism evidence="2 3">
    <name type="scientific">Apophysomyces ossiformis</name>
    <dbReference type="NCBI Taxonomy" id="679940"/>
    <lineage>
        <taxon>Eukaryota</taxon>
        <taxon>Fungi</taxon>
        <taxon>Fungi incertae sedis</taxon>
        <taxon>Mucoromycota</taxon>
        <taxon>Mucoromycotina</taxon>
        <taxon>Mucoromycetes</taxon>
        <taxon>Mucorales</taxon>
        <taxon>Mucorineae</taxon>
        <taxon>Mucoraceae</taxon>
        <taxon>Apophysomyces</taxon>
    </lineage>
</organism>
<dbReference type="Proteomes" id="UP000605846">
    <property type="component" value="Unassembled WGS sequence"/>
</dbReference>
<name>A0A8H7BG05_9FUNG</name>
<evidence type="ECO:0008006" key="4">
    <source>
        <dbReference type="Google" id="ProtNLM"/>
    </source>
</evidence>
<accession>A0A8H7BG05</accession>
<evidence type="ECO:0000313" key="3">
    <source>
        <dbReference type="Proteomes" id="UP000605846"/>
    </source>
</evidence>
<dbReference type="OrthoDB" id="2148946at2759"/>
<dbReference type="InterPro" id="IPR052945">
    <property type="entry name" value="Mitotic_Regulator"/>
</dbReference>
<dbReference type="GO" id="GO:0010972">
    <property type="term" value="P:negative regulation of G2/M transition of mitotic cell cycle"/>
    <property type="evidence" value="ECO:0007669"/>
    <property type="project" value="TreeGrafter"/>
</dbReference>
<dbReference type="Pfam" id="PF08238">
    <property type="entry name" value="Sel1"/>
    <property type="match status" value="4"/>
</dbReference>
<dbReference type="AlphaFoldDB" id="A0A8H7BG05"/>
<evidence type="ECO:0000256" key="1">
    <source>
        <dbReference type="SAM" id="MobiDB-lite"/>
    </source>
</evidence>
<reference evidence="2" key="1">
    <citation type="submission" date="2020-01" db="EMBL/GenBank/DDBJ databases">
        <title>Genome Sequencing of Three Apophysomyces-Like Fungal Strains Confirms a Novel Fungal Genus in the Mucoromycota with divergent Burkholderia-like Endosymbiotic Bacteria.</title>
        <authorList>
            <person name="Stajich J.E."/>
            <person name="Macias A.M."/>
            <person name="Carter-House D."/>
            <person name="Lovett B."/>
            <person name="Kasson L.R."/>
            <person name="Berry K."/>
            <person name="Grigoriev I."/>
            <person name="Chang Y."/>
            <person name="Spatafora J."/>
            <person name="Kasson M.T."/>
        </authorList>
    </citation>
    <scope>NUCLEOTIDE SEQUENCE</scope>
    <source>
        <strain evidence="2">NRRL A-21654</strain>
    </source>
</reference>